<dbReference type="EMBL" id="HACG01012476">
    <property type="protein sequence ID" value="CEK59341.1"/>
    <property type="molecule type" value="Transcribed_RNA"/>
</dbReference>
<reference evidence="1" key="1">
    <citation type="submission" date="2014-12" db="EMBL/GenBank/DDBJ databases">
        <title>Insight into the proteome of Arion vulgaris.</title>
        <authorList>
            <person name="Aradska J."/>
            <person name="Bulat T."/>
            <person name="Smidak R."/>
            <person name="Sarate P."/>
            <person name="Gangsoo J."/>
            <person name="Sialana F."/>
            <person name="Bilban M."/>
            <person name="Lubec G."/>
        </authorList>
    </citation>
    <scope>NUCLEOTIDE SEQUENCE</scope>
    <source>
        <tissue evidence="1">Skin</tissue>
    </source>
</reference>
<dbReference type="AlphaFoldDB" id="A0A0B6YU71"/>
<feature type="non-terminal residue" evidence="1">
    <location>
        <position position="65"/>
    </location>
</feature>
<sequence length="65" mass="7644">MCSSLDSMIIQMEVDVSMCTYKQTCLTRRWKDTFSFSNLLRAAFPLQQMQEPIYHLHPVAYPVQN</sequence>
<accession>A0A0B6YU71</accession>
<evidence type="ECO:0000313" key="1">
    <source>
        <dbReference type="EMBL" id="CEK59341.1"/>
    </source>
</evidence>
<protein>
    <submittedName>
        <fullName evidence="1">Uncharacterized protein</fullName>
    </submittedName>
</protein>
<proteinExistence type="predicted"/>
<gene>
    <name evidence="1" type="primary">ORF36004</name>
</gene>
<organism evidence="1">
    <name type="scientific">Arion vulgaris</name>
    <dbReference type="NCBI Taxonomy" id="1028688"/>
    <lineage>
        <taxon>Eukaryota</taxon>
        <taxon>Metazoa</taxon>
        <taxon>Spiralia</taxon>
        <taxon>Lophotrochozoa</taxon>
        <taxon>Mollusca</taxon>
        <taxon>Gastropoda</taxon>
        <taxon>Heterobranchia</taxon>
        <taxon>Euthyneura</taxon>
        <taxon>Panpulmonata</taxon>
        <taxon>Eupulmonata</taxon>
        <taxon>Stylommatophora</taxon>
        <taxon>Helicina</taxon>
        <taxon>Arionoidea</taxon>
        <taxon>Arionidae</taxon>
        <taxon>Arion</taxon>
    </lineage>
</organism>
<name>A0A0B6YU71_9EUPU</name>